<protein>
    <submittedName>
        <fullName evidence="4">HlyD family efflux transporter periplasmic adaptor subunit</fullName>
    </submittedName>
</protein>
<comment type="subcellular location">
    <subcellularLocation>
        <location evidence="1">Cell envelope</location>
    </subcellularLocation>
</comment>
<evidence type="ECO:0000256" key="2">
    <source>
        <dbReference type="ARBA" id="ARBA00023054"/>
    </source>
</evidence>
<evidence type="ECO:0000313" key="5">
    <source>
        <dbReference type="Proteomes" id="UP000616346"/>
    </source>
</evidence>
<gene>
    <name evidence="4" type="ORF">H9626_12760</name>
</gene>
<evidence type="ECO:0000256" key="1">
    <source>
        <dbReference type="ARBA" id="ARBA00004196"/>
    </source>
</evidence>
<dbReference type="Proteomes" id="UP000616346">
    <property type="component" value="Unassembled WGS sequence"/>
</dbReference>
<dbReference type="PROSITE" id="PS51257">
    <property type="entry name" value="PROKAR_LIPOPROTEIN"/>
    <property type="match status" value="1"/>
</dbReference>
<dbReference type="PANTHER" id="PTHR32347">
    <property type="entry name" value="EFFLUX SYSTEM COMPONENT YKNX-RELATED"/>
    <property type="match status" value="1"/>
</dbReference>
<reference evidence="4 5" key="1">
    <citation type="submission" date="2020-08" db="EMBL/GenBank/DDBJ databases">
        <title>A Genomic Blueprint of the Chicken Gut Microbiome.</title>
        <authorList>
            <person name="Gilroy R."/>
            <person name="Ravi A."/>
            <person name="Getino M."/>
            <person name="Pursley I."/>
            <person name="Horton D.L."/>
            <person name="Alikhan N.-F."/>
            <person name="Baker D."/>
            <person name="Gharbi K."/>
            <person name="Hall N."/>
            <person name="Watson M."/>
            <person name="Adriaenssens E.M."/>
            <person name="Foster-Nyarko E."/>
            <person name="Jarju S."/>
            <person name="Secka A."/>
            <person name="Antonio M."/>
            <person name="Oren A."/>
            <person name="Chaudhuri R."/>
            <person name="La Ragione R.M."/>
            <person name="Hildebrand F."/>
            <person name="Pallen M.J."/>
        </authorList>
    </citation>
    <scope>NUCLEOTIDE SEQUENCE [LARGE SCALE GENOMIC DNA]</scope>
    <source>
        <strain evidence="4 5">Sa1YUN3</strain>
    </source>
</reference>
<dbReference type="InterPro" id="IPR050465">
    <property type="entry name" value="UPF0194_transport"/>
</dbReference>
<dbReference type="EMBL" id="JACSPQ010000019">
    <property type="protein sequence ID" value="MBD8003073.1"/>
    <property type="molecule type" value="Genomic_DNA"/>
</dbReference>
<dbReference type="SUPFAM" id="SSF111369">
    <property type="entry name" value="HlyD-like secretion proteins"/>
    <property type="match status" value="1"/>
</dbReference>
<dbReference type="RefSeq" id="WP_178256782.1">
    <property type="nucleotide sequence ID" value="NZ_JACSPQ010000019.1"/>
</dbReference>
<dbReference type="PANTHER" id="PTHR32347:SF23">
    <property type="entry name" value="BLL5650 PROTEIN"/>
    <property type="match status" value="1"/>
</dbReference>
<organism evidence="4 5">
    <name type="scientific">Phocaeicola faecium</name>
    <dbReference type="NCBI Taxonomy" id="2762213"/>
    <lineage>
        <taxon>Bacteria</taxon>
        <taxon>Pseudomonadati</taxon>
        <taxon>Bacteroidota</taxon>
        <taxon>Bacteroidia</taxon>
        <taxon>Bacteroidales</taxon>
        <taxon>Bacteroidaceae</taxon>
        <taxon>Phocaeicola</taxon>
    </lineage>
</organism>
<proteinExistence type="predicted"/>
<keyword evidence="2 3" id="KW-0175">Coiled coil</keyword>
<feature type="coiled-coil region" evidence="3">
    <location>
        <begin position="89"/>
        <end position="123"/>
    </location>
</feature>
<keyword evidence="5" id="KW-1185">Reference proteome</keyword>
<comment type="caution">
    <text evidence="4">The sequence shown here is derived from an EMBL/GenBank/DDBJ whole genome shotgun (WGS) entry which is preliminary data.</text>
</comment>
<evidence type="ECO:0000256" key="3">
    <source>
        <dbReference type="SAM" id="Coils"/>
    </source>
</evidence>
<name>A0ABR8VE83_9BACT</name>
<sequence length="303" mass="33802">MRRLHLLLATIIATGLSACRSNEDFDATGTFEATEIIVSAEANGRLFQLNAEEGTVLKQHEEVGLIDTVQLYLKKLQLEANMKSVKSQRPDIRKQIASTQEQIAKAERERERVANLLKANAANRKQLDDWDSQLAVLRRQLDAQLSTLTNSTTSLNEQSSSVAIQVAQIEDQLRKCHVLAPISGTVLAKYAEPGEVASIGKPLFKIADMEHVFLRAYITSTQLSQIKLGSKVKVFADFGDDNRIPYEGTVTWIADEAEFTPKTILTNDERSHQVYAVKIAVHNDGFIKLGMYGEVKFNNETQQ</sequence>
<dbReference type="Gene3D" id="2.40.50.100">
    <property type="match status" value="1"/>
</dbReference>
<dbReference type="Gene3D" id="2.40.30.170">
    <property type="match status" value="1"/>
</dbReference>
<accession>A0ABR8VE83</accession>
<evidence type="ECO:0000313" key="4">
    <source>
        <dbReference type="EMBL" id="MBD8003073.1"/>
    </source>
</evidence>